<evidence type="ECO:0008006" key="4">
    <source>
        <dbReference type="Google" id="ProtNLM"/>
    </source>
</evidence>
<dbReference type="Pfam" id="PF19649">
    <property type="entry name" value="DUF6152"/>
    <property type="match status" value="1"/>
</dbReference>
<dbReference type="Proteomes" id="UP000249842">
    <property type="component" value="Unassembled WGS sequence"/>
</dbReference>
<evidence type="ECO:0000313" key="3">
    <source>
        <dbReference type="Proteomes" id="UP000249842"/>
    </source>
</evidence>
<proteinExistence type="predicted"/>
<reference evidence="3" key="1">
    <citation type="submission" date="2018-05" db="EMBL/GenBank/DDBJ databases">
        <authorList>
            <person name="Li X."/>
        </authorList>
    </citation>
    <scope>NUCLEOTIDE SEQUENCE [LARGE SCALE GENOMIC DNA]</scope>
    <source>
        <strain evidence="3">HKS-05</strain>
    </source>
</reference>
<protein>
    <recommendedName>
        <fullName evidence="4">DUF5666 domain-containing protein</fullName>
    </recommendedName>
</protein>
<dbReference type="EMBL" id="QFYP01000001">
    <property type="protein sequence ID" value="RAK60246.1"/>
    <property type="molecule type" value="Genomic_DNA"/>
</dbReference>
<dbReference type="InterPro" id="IPR046150">
    <property type="entry name" value="DUF6152"/>
</dbReference>
<keyword evidence="1" id="KW-0732">Signal</keyword>
<comment type="caution">
    <text evidence="2">The sequence shown here is derived from an EMBL/GenBank/DDBJ whole genome shotgun (WGS) entry which is preliminary data.</text>
</comment>
<sequence length="131" mass="13952">MTVALRMAVAGLAALGVSAATSGPALAHHSFAMFDQSKKVQLQGTVKDWQFTNPHSWLQLLVDENGHQIEYSIEGASVNTLIRRGWGVNTFKPGDKITIVVYPIKTGQRGGAFLSATLSNGKTISSGITPN</sequence>
<feature type="signal peptide" evidence="1">
    <location>
        <begin position="1"/>
        <end position="27"/>
    </location>
</feature>
<accession>A0A328B2U6</accession>
<organism evidence="2 3">
    <name type="scientific">Phenylobacterium hankyongense</name>
    <dbReference type="NCBI Taxonomy" id="1813876"/>
    <lineage>
        <taxon>Bacteria</taxon>
        <taxon>Pseudomonadati</taxon>
        <taxon>Pseudomonadota</taxon>
        <taxon>Alphaproteobacteria</taxon>
        <taxon>Caulobacterales</taxon>
        <taxon>Caulobacteraceae</taxon>
        <taxon>Phenylobacterium</taxon>
    </lineage>
</organism>
<dbReference type="AlphaFoldDB" id="A0A328B2U6"/>
<gene>
    <name evidence="2" type="ORF">DJ021_10740</name>
</gene>
<evidence type="ECO:0000313" key="2">
    <source>
        <dbReference type="EMBL" id="RAK60246.1"/>
    </source>
</evidence>
<feature type="chain" id="PRO_5016361328" description="DUF5666 domain-containing protein" evidence="1">
    <location>
        <begin position="28"/>
        <end position="131"/>
    </location>
</feature>
<keyword evidence="3" id="KW-1185">Reference proteome</keyword>
<evidence type="ECO:0000256" key="1">
    <source>
        <dbReference type="SAM" id="SignalP"/>
    </source>
</evidence>
<name>A0A328B2U6_9CAUL</name>